<feature type="domain" description="Peripheral subunit-binding (PSBD)" evidence="9">
    <location>
        <begin position="144"/>
        <end position="181"/>
    </location>
</feature>
<dbReference type="Gene3D" id="4.10.320.10">
    <property type="entry name" value="E3-binding domain"/>
    <property type="match status" value="1"/>
</dbReference>
<evidence type="ECO:0000256" key="2">
    <source>
        <dbReference type="ARBA" id="ARBA00007317"/>
    </source>
</evidence>
<evidence type="ECO:0000313" key="10">
    <source>
        <dbReference type="EMBL" id="MBW8482598.1"/>
    </source>
</evidence>
<keyword evidence="3 6" id="KW-0808">Transferase</keyword>
<dbReference type="Gene3D" id="3.30.559.10">
    <property type="entry name" value="Chloramphenicol acetyltransferase-like domain"/>
    <property type="match status" value="1"/>
</dbReference>
<evidence type="ECO:0000256" key="4">
    <source>
        <dbReference type="ARBA" id="ARBA00022823"/>
    </source>
</evidence>
<protein>
    <recommendedName>
        <fullName evidence="6">Dihydrolipoamide acetyltransferase component of pyruvate dehydrogenase complex</fullName>
        <ecNumber evidence="6">2.3.1.-</ecNumber>
    </recommendedName>
</protein>
<dbReference type="InterPro" id="IPR023213">
    <property type="entry name" value="CAT-like_dom_sf"/>
</dbReference>
<comment type="cofactor">
    <cofactor evidence="1 6">
        <name>(R)-lipoate</name>
        <dbReference type="ChEBI" id="CHEBI:83088"/>
    </cofactor>
</comment>
<keyword evidence="11" id="KW-1185">Reference proteome</keyword>
<dbReference type="CDD" id="cd06849">
    <property type="entry name" value="lipoyl_domain"/>
    <property type="match status" value="1"/>
</dbReference>
<dbReference type="InterPro" id="IPR050743">
    <property type="entry name" value="2-oxoacid_DH_E2_comp"/>
</dbReference>
<dbReference type="InterPro" id="IPR011053">
    <property type="entry name" value="Single_hybrid_motif"/>
</dbReference>
<dbReference type="RefSeq" id="WP_220165255.1">
    <property type="nucleotide sequence ID" value="NZ_JAIBOA010000005.1"/>
</dbReference>
<comment type="similarity">
    <text evidence="2 6">Belongs to the 2-oxoacid dehydrogenase family.</text>
</comment>
<sequence>MTAREFALPDLGEGLTEAEIVRWLVDVGDEVAVDQPVVEVETAKAVMEVPTPYAGVVTGRPAAEGAVLDVGAVLVVIDDSPVPAAAPLQDAAAARYAEEERAGSTSGNVLVGYGTSDTARRRRARRRPMPKAAPPAPGPGRTRVASPLVRRLARDGAVDLTAVEGTGPDGLILRSDVLKAIAATTAPTVAPAPAAAPAGDLPRPVRERIPLRGARRAAAEVFARSRREVPEATVWVDVDATGLVEFRRQANAGRAVPLGLLALISRFVLAGLARHPELNSRVDEAAGEIVLLDGVNLGFAAQTDRGLVVPVLKDAHVLSAARLHDGLTGLADAARAGRLAPADMTGGTFTLNNYGMFGVDGSAAIINHPEAAILGIGRIIDRPWAVDGALAVRKVAQLSLVFDHRVCDGGTAAAFLRFVADCLERPHAALADL</sequence>
<accession>A0ABS7FQC0</accession>
<feature type="compositionally biased region" description="Basic residues" evidence="7">
    <location>
        <begin position="120"/>
        <end position="129"/>
    </location>
</feature>
<dbReference type="PANTHER" id="PTHR43178">
    <property type="entry name" value="DIHYDROLIPOAMIDE ACETYLTRANSFERASE COMPONENT OF PYRUVATE DEHYDROGENASE COMPLEX"/>
    <property type="match status" value="1"/>
</dbReference>
<evidence type="ECO:0000256" key="6">
    <source>
        <dbReference type="RuleBase" id="RU003423"/>
    </source>
</evidence>
<feature type="domain" description="Lipoyl-binding" evidence="8">
    <location>
        <begin position="3"/>
        <end position="78"/>
    </location>
</feature>
<dbReference type="InterPro" id="IPR004167">
    <property type="entry name" value="PSBD"/>
</dbReference>
<dbReference type="Proteomes" id="UP000774570">
    <property type="component" value="Unassembled WGS sequence"/>
</dbReference>
<evidence type="ECO:0000256" key="3">
    <source>
        <dbReference type="ARBA" id="ARBA00022679"/>
    </source>
</evidence>
<dbReference type="InterPro" id="IPR003016">
    <property type="entry name" value="2-oxoA_DH_lipoyl-BS"/>
</dbReference>
<dbReference type="InterPro" id="IPR001078">
    <property type="entry name" value="2-oxoacid_DH_actylTfrase"/>
</dbReference>
<evidence type="ECO:0000259" key="9">
    <source>
        <dbReference type="PROSITE" id="PS51826"/>
    </source>
</evidence>
<evidence type="ECO:0000313" key="11">
    <source>
        <dbReference type="Proteomes" id="UP000774570"/>
    </source>
</evidence>
<keyword evidence="4 6" id="KW-0450">Lipoyl</keyword>
<dbReference type="SUPFAM" id="SSF47005">
    <property type="entry name" value="Peripheral subunit-binding domain of 2-oxo acid dehydrogenase complex"/>
    <property type="match status" value="1"/>
</dbReference>
<dbReference type="PROSITE" id="PS50968">
    <property type="entry name" value="BIOTINYL_LIPOYL"/>
    <property type="match status" value="1"/>
</dbReference>
<dbReference type="EC" id="2.3.1.-" evidence="6"/>
<dbReference type="Pfam" id="PF00198">
    <property type="entry name" value="2-oxoacid_dh"/>
    <property type="match status" value="1"/>
</dbReference>
<dbReference type="Pfam" id="PF00364">
    <property type="entry name" value="Biotin_lipoyl"/>
    <property type="match status" value="1"/>
</dbReference>
<dbReference type="EMBL" id="JAIBOA010000005">
    <property type="protein sequence ID" value="MBW8482598.1"/>
    <property type="molecule type" value="Genomic_DNA"/>
</dbReference>
<proteinExistence type="inferred from homology"/>
<dbReference type="PANTHER" id="PTHR43178:SF5">
    <property type="entry name" value="LIPOAMIDE ACYLTRANSFERASE COMPONENT OF BRANCHED-CHAIN ALPHA-KETO ACID DEHYDROGENASE COMPLEX, MITOCHONDRIAL"/>
    <property type="match status" value="1"/>
</dbReference>
<evidence type="ECO:0000259" key="8">
    <source>
        <dbReference type="PROSITE" id="PS50968"/>
    </source>
</evidence>
<organism evidence="10 11">
    <name type="scientific">Actinomadura parmotrematis</name>
    <dbReference type="NCBI Taxonomy" id="2864039"/>
    <lineage>
        <taxon>Bacteria</taxon>
        <taxon>Bacillati</taxon>
        <taxon>Actinomycetota</taxon>
        <taxon>Actinomycetes</taxon>
        <taxon>Streptosporangiales</taxon>
        <taxon>Thermomonosporaceae</taxon>
        <taxon>Actinomadura</taxon>
    </lineage>
</organism>
<dbReference type="SUPFAM" id="SSF51230">
    <property type="entry name" value="Single hybrid motif"/>
    <property type="match status" value="1"/>
</dbReference>
<dbReference type="PROSITE" id="PS00189">
    <property type="entry name" value="LIPOYL"/>
    <property type="match status" value="1"/>
</dbReference>
<feature type="region of interest" description="Disordered" evidence="7">
    <location>
        <begin position="105"/>
        <end position="144"/>
    </location>
</feature>
<gene>
    <name evidence="10" type="ORF">K1Y72_09495</name>
</gene>
<dbReference type="PROSITE" id="PS51826">
    <property type="entry name" value="PSBD"/>
    <property type="match status" value="1"/>
</dbReference>
<evidence type="ECO:0000256" key="1">
    <source>
        <dbReference type="ARBA" id="ARBA00001938"/>
    </source>
</evidence>
<evidence type="ECO:0000256" key="5">
    <source>
        <dbReference type="ARBA" id="ARBA00023315"/>
    </source>
</evidence>
<name>A0ABS7FQC0_9ACTN</name>
<comment type="caution">
    <text evidence="10">The sequence shown here is derived from an EMBL/GenBank/DDBJ whole genome shotgun (WGS) entry which is preliminary data.</text>
</comment>
<dbReference type="InterPro" id="IPR036625">
    <property type="entry name" value="E3-bd_dom_sf"/>
</dbReference>
<dbReference type="InterPro" id="IPR000089">
    <property type="entry name" value="Biotin_lipoyl"/>
</dbReference>
<dbReference type="Pfam" id="PF02817">
    <property type="entry name" value="E3_binding"/>
    <property type="match status" value="1"/>
</dbReference>
<keyword evidence="5 6" id="KW-0012">Acyltransferase</keyword>
<evidence type="ECO:0000256" key="7">
    <source>
        <dbReference type="SAM" id="MobiDB-lite"/>
    </source>
</evidence>
<dbReference type="Gene3D" id="2.40.50.100">
    <property type="match status" value="1"/>
</dbReference>
<dbReference type="SUPFAM" id="SSF52777">
    <property type="entry name" value="CoA-dependent acyltransferases"/>
    <property type="match status" value="1"/>
</dbReference>
<reference evidence="10 11" key="1">
    <citation type="submission" date="2021-07" db="EMBL/GenBank/DDBJ databases">
        <title>Actinomadura sp. PM05-2 isolated from lichen.</title>
        <authorList>
            <person name="Somphong A."/>
            <person name="Phongsopitanun W."/>
            <person name="Tanasupawat S."/>
            <person name="Peongsungnone V."/>
        </authorList>
    </citation>
    <scope>NUCLEOTIDE SEQUENCE [LARGE SCALE GENOMIC DNA]</scope>
    <source>
        <strain evidence="10 11">PM05-2</strain>
    </source>
</reference>